<protein>
    <submittedName>
        <fullName evidence="1">Uncharacterized protein</fullName>
    </submittedName>
</protein>
<keyword evidence="2" id="KW-1185">Reference proteome</keyword>
<reference evidence="1 2" key="1">
    <citation type="submission" date="2019-09" db="EMBL/GenBank/DDBJ databases">
        <title>A chromosome-level genome assembly of the Chinese tupelo Nyssa sinensis.</title>
        <authorList>
            <person name="Yang X."/>
            <person name="Kang M."/>
            <person name="Yang Y."/>
            <person name="Xiong H."/>
            <person name="Wang M."/>
            <person name="Zhang Z."/>
            <person name="Wang Z."/>
            <person name="Wu H."/>
            <person name="Ma T."/>
            <person name="Liu J."/>
            <person name="Xi Z."/>
        </authorList>
    </citation>
    <scope>NUCLEOTIDE SEQUENCE [LARGE SCALE GENOMIC DNA]</scope>
    <source>
        <strain evidence="1">J267</strain>
        <tissue evidence="1">Leaf</tissue>
    </source>
</reference>
<dbReference type="Proteomes" id="UP000325577">
    <property type="component" value="Linkage Group LG14"/>
</dbReference>
<sequence length="72" mass="7690">MVEESRRRGVGEGATRARRWLAAWWGCADLAGGGWRHDGVGDGDVRWCDGGDGVTAGYGGDVEGLRDGEVRQ</sequence>
<gene>
    <name evidence="1" type="ORF">F0562_026299</name>
</gene>
<evidence type="ECO:0000313" key="2">
    <source>
        <dbReference type="Proteomes" id="UP000325577"/>
    </source>
</evidence>
<proteinExistence type="predicted"/>
<evidence type="ECO:0000313" key="1">
    <source>
        <dbReference type="EMBL" id="KAA8539607.1"/>
    </source>
</evidence>
<name>A0A5J5BD05_9ASTE</name>
<organism evidence="1 2">
    <name type="scientific">Nyssa sinensis</name>
    <dbReference type="NCBI Taxonomy" id="561372"/>
    <lineage>
        <taxon>Eukaryota</taxon>
        <taxon>Viridiplantae</taxon>
        <taxon>Streptophyta</taxon>
        <taxon>Embryophyta</taxon>
        <taxon>Tracheophyta</taxon>
        <taxon>Spermatophyta</taxon>
        <taxon>Magnoliopsida</taxon>
        <taxon>eudicotyledons</taxon>
        <taxon>Gunneridae</taxon>
        <taxon>Pentapetalae</taxon>
        <taxon>asterids</taxon>
        <taxon>Cornales</taxon>
        <taxon>Nyssaceae</taxon>
        <taxon>Nyssa</taxon>
    </lineage>
</organism>
<dbReference type="AlphaFoldDB" id="A0A5J5BD05"/>
<dbReference type="EMBL" id="CM018037">
    <property type="protein sequence ID" value="KAA8539607.1"/>
    <property type="molecule type" value="Genomic_DNA"/>
</dbReference>
<accession>A0A5J5BD05</accession>